<dbReference type="InterPro" id="IPR003410">
    <property type="entry name" value="HYR_dom"/>
</dbReference>
<feature type="region of interest" description="Disordered" evidence="2">
    <location>
        <begin position="331"/>
        <end position="385"/>
    </location>
</feature>
<keyword evidence="3" id="KW-0732">Signal</keyword>
<protein>
    <submittedName>
        <fullName evidence="5">Hyalin</fullName>
    </submittedName>
</protein>
<dbReference type="InterPro" id="IPR002035">
    <property type="entry name" value="VWF_A"/>
</dbReference>
<keyword evidence="1" id="KW-0677">Repeat</keyword>
<name>A0A3L8R8J6_STRRN</name>
<evidence type="ECO:0000256" key="1">
    <source>
        <dbReference type="ARBA" id="ARBA00022737"/>
    </source>
</evidence>
<dbReference type="Gene3D" id="3.40.50.410">
    <property type="entry name" value="von Willebrand factor, type A domain"/>
    <property type="match status" value="1"/>
</dbReference>
<accession>A0A3L8R8J6</accession>
<feature type="compositionally biased region" description="Gly residues" evidence="2">
    <location>
        <begin position="506"/>
        <end position="552"/>
    </location>
</feature>
<feature type="compositionally biased region" description="Gly residues" evidence="2">
    <location>
        <begin position="217"/>
        <end position="228"/>
    </location>
</feature>
<dbReference type="SUPFAM" id="SSF53300">
    <property type="entry name" value="vWA-like"/>
    <property type="match status" value="1"/>
</dbReference>
<organism evidence="5 6">
    <name type="scientific">Streptomyces rapamycinicus (strain ATCC 29253 / DSM 41530 / NRRL 5491 / AYB-994)</name>
    <name type="common">Streptomyces hygroscopicus (strain ATCC 29253)</name>
    <dbReference type="NCBI Taxonomy" id="1343740"/>
    <lineage>
        <taxon>Bacteria</taxon>
        <taxon>Bacillati</taxon>
        <taxon>Actinomycetota</taxon>
        <taxon>Actinomycetes</taxon>
        <taxon>Kitasatosporales</taxon>
        <taxon>Streptomycetaceae</taxon>
        <taxon>Streptomyces</taxon>
        <taxon>Streptomyces violaceusniger group</taxon>
    </lineage>
</organism>
<feature type="signal peptide" evidence="3">
    <location>
        <begin position="1"/>
        <end position="19"/>
    </location>
</feature>
<evidence type="ECO:0000259" key="4">
    <source>
        <dbReference type="PROSITE" id="PS50234"/>
    </source>
</evidence>
<reference evidence="5 6" key="1">
    <citation type="journal article" date="2018" name="J. Biol. Chem.">
        <title>Discovery of the actinoplanic acid pathway in Streptomyces rapamycinicus reveals a genetically conserved synergism with rapamycin.</title>
        <authorList>
            <person name="Mrak P."/>
            <person name="Krastel P."/>
            <person name="Pivk Lukancic P."/>
            <person name="Tao J."/>
            <person name="Pistorius D."/>
            <person name="Moore C.M."/>
        </authorList>
    </citation>
    <scope>NUCLEOTIDE SEQUENCE [LARGE SCALE GENOMIC DNA]</scope>
    <source>
        <strain evidence="5 6">NRRL 5491</strain>
    </source>
</reference>
<dbReference type="EMBL" id="QYCY01000002">
    <property type="protein sequence ID" value="RLV75212.1"/>
    <property type="molecule type" value="Genomic_DNA"/>
</dbReference>
<sequence>MGTLTAVLLLVISAVPGAAAGKRAAAQDPAVTPAVVDEPLDPGDALTVDKKVRTPVVPPRPDVVLLVDGTGSMQPTIDNVQANLEQITTRVREQQPDSRFAVATYGDQQVDGERVFTTLQPLTDDLDAVRRGVDQLTDDRGSYSPGPAEDWINALWQISNGASGTFRESASPVVVLVGDASSHDPSKGHSLTDGINALKDGGVRVLAVDVATELGDGLNGNGDNGNGPGQNQEPTHDPDQATEVVRATGGRLFRNIDADEVAATVAEGLTNLPTTVSYQTFGCDAALSVTLDPATRQVTSGEVATFTETITVADDAPEGATVHCAVQFLLDGKPPSGRMPDDVVPARELHGRTGSPGSGTDSGTGSDTGSGTGSDGTDGSIAGAVGGAVGGTDGGGNGGLIGGAVGGVSSGSDGCGGGSIAGLAVGGAGGSDSGGDGGVIAGVLGGVIGGSGDGDGCGGEANGGSGTEGNGSDGGSVAGAIGGVVGGADGGQNAGAIGGLLGGATSGSGGENGGDQNGGQVGGQQNGGDQNGGNQNGGQQNGGQNGGPGGEDGGGDGGDDPAPEDYQQRISITVNDVTAPVVTVDDRTIEATDDNGTEVDFTATARDAVDGELPVSCAPAPGSRFPVGRTRVSCTATDSSGNTGTDTATFTVLPAPVPDEADLAVTTTVGPTPAYTGLRTGARLTLTNSGPKTARNVVVTTGWPRTEDAGDRDLSKVSRCTRAAPCTIAPGGRITVAQSAVYRTAISGELKVSVSGSPRDPHRADNTDTARVRVLQPKLTVTPKVARSGDVTVARGEDFPPGATVALRWQPGVTATRSTVRVGRGGTFEAQVLVLRKDRLGPRELRATVRGLERLEKPVLVVRRNLQPPDFAGRG</sequence>
<dbReference type="Pfam" id="PF01345">
    <property type="entry name" value="DUF11"/>
    <property type="match status" value="1"/>
</dbReference>
<dbReference type="AlphaFoldDB" id="A0A3L8R8J6"/>
<dbReference type="RefSeq" id="WP_274596690.1">
    <property type="nucleotide sequence ID" value="NC_022785.1"/>
</dbReference>
<feature type="compositionally biased region" description="Basic and acidic residues" evidence="2">
    <location>
        <begin position="339"/>
        <end position="351"/>
    </location>
</feature>
<feature type="region of interest" description="Disordered" evidence="2">
    <location>
        <begin position="506"/>
        <end position="565"/>
    </location>
</feature>
<comment type="caution">
    <text evidence="5">The sequence shown here is derived from an EMBL/GenBank/DDBJ whole genome shotgun (WGS) entry which is preliminary data.</text>
</comment>
<dbReference type="Proteomes" id="UP000281594">
    <property type="component" value="Unassembled WGS sequence"/>
</dbReference>
<dbReference type="InterPro" id="IPR001434">
    <property type="entry name" value="OmcB-like_DUF11"/>
</dbReference>
<feature type="compositionally biased region" description="Gly residues" evidence="2">
    <location>
        <begin position="354"/>
        <end position="376"/>
    </location>
</feature>
<dbReference type="SMART" id="SM00327">
    <property type="entry name" value="VWA"/>
    <property type="match status" value="1"/>
</dbReference>
<feature type="chain" id="PRO_5018327956" evidence="3">
    <location>
        <begin position="20"/>
        <end position="875"/>
    </location>
</feature>
<gene>
    <name evidence="5" type="ORF">D3C57_138340</name>
</gene>
<dbReference type="CDD" id="cd00198">
    <property type="entry name" value="vWFA"/>
    <property type="match status" value="1"/>
</dbReference>
<evidence type="ECO:0000256" key="3">
    <source>
        <dbReference type="SAM" id="SignalP"/>
    </source>
</evidence>
<dbReference type="PROSITE" id="PS50234">
    <property type="entry name" value="VWFA"/>
    <property type="match status" value="1"/>
</dbReference>
<dbReference type="InterPro" id="IPR036465">
    <property type="entry name" value="vWFA_dom_sf"/>
</dbReference>
<evidence type="ECO:0000256" key="2">
    <source>
        <dbReference type="SAM" id="MobiDB-lite"/>
    </source>
</evidence>
<dbReference type="Pfam" id="PF02494">
    <property type="entry name" value="HYR"/>
    <property type="match status" value="1"/>
</dbReference>
<feature type="domain" description="VWFA" evidence="4">
    <location>
        <begin position="62"/>
        <end position="269"/>
    </location>
</feature>
<evidence type="ECO:0000313" key="6">
    <source>
        <dbReference type="Proteomes" id="UP000281594"/>
    </source>
</evidence>
<proteinExistence type="predicted"/>
<feature type="region of interest" description="Disordered" evidence="2">
    <location>
        <begin position="214"/>
        <end position="239"/>
    </location>
</feature>
<dbReference type="Pfam" id="PF00092">
    <property type="entry name" value="VWA"/>
    <property type="match status" value="1"/>
</dbReference>
<feature type="compositionally biased region" description="Acidic residues" evidence="2">
    <location>
        <begin position="553"/>
        <end position="563"/>
    </location>
</feature>
<evidence type="ECO:0000313" key="5">
    <source>
        <dbReference type="EMBL" id="RLV75212.1"/>
    </source>
</evidence>